<dbReference type="Proteomes" id="UP000766550">
    <property type="component" value="Unassembled WGS sequence"/>
</dbReference>
<dbReference type="RefSeq" id="WP_162317585.1">
    <property type="nucleotide sequence ID" value="NZ_JAHQXF010000002.1"/>
</dbReference>
<sequence length="68" mass="7099">MPSCDNCGAHVSADYHRVRAGNDGKLRACPDCTNPATRQRDAAGVSSAYAVRSDERGQSIATDGGDDT</sequence>
<evidence type="ECO:0000313" key="2">
    <source>
        <dbReference type="EMBL" id="MBV0925005.1"/>
    </source>
</evidence>
<keyword evidence="3" id="KW-1185">Reference proteome</keyword>
<protein>
    <recommendedName>
        <fullName evidence="4">Small CPxCG-related zinc finger protein</fullName>
    </recommendedName>
</protein>
<reference evidence="2 3" key="1">
    <citation type="submission" date="2021-06" db="EMBL/GenBank/DDBJ databases">
        <title>New haloarchaea isolates fom saline soil.</title>
        <authorList>
            <person name="Duran-Viseras A."/>
            <person name="Sanchez-Porro C.S."/>
            <person name="Ventosa A."/>
        </authorList>
    </citation>
    <scope>NUCLEOTIDE SEQUENCE [LARGE SCALE GENOMIC DNA]</scope>
    <source>
        <strain evidence="2 3">JCM 183640</strain>
    </source>
</reference>
<evidence type="ECO:0000256" key="1">
    <source>
        <dbReference type="SAM" id="MobiDB-lite"/>
    </source>
</evidence>
<name>A0A8J7Y5A6_9EURY</name>
<comment type="caution">
    <text evidence="2">The sequence shown here is derived from an EMBL/GenBank/DDBJ whole genome shotgun (WGS) entry which is preliminary data.</text>
</comment>
<accession>A0A8J7Y5A6</accession>
<dbReference type="Pfam" id="PF24444">
    <property type="entry name" value="DUF7563"/>
    <property type="match status" value="1"/>
</dbReference>
<dbReference type="InterPro" id="IPR055985">
    <property type="entry name" value="DUF7563"/>
</dbReference>
<dbReference type="OrthoDB" id="195311at2157"/>
<evidence type="ECO:0008006" key="4">
    <source>
        <dbReference type="Google" id="ProtNLM"/>
    </source>
</evidence>
<gene>
    <name evidence="2" type="ORF">KTS45_12440</name>
</gene>
<proteinExistence type="predicted"/>
<dbReference type="EMBL" id="JAHQXF010000002">
    <property type="protein sequence ID" value="MBV0925005.1"/>
    <property type="molecule type" value="Genomic_DNA"/>
</dbReference>
<organism evidence="2 3">
    <name type="scientific">Haloarcula limicola</name>
    <dbReference type="NCBI Taxonomy" id="1429915"/>
    <lineage>
        <taxon>Archaea</taxon>
        <taxon>Methanobacteriati</taxon>
        <taxon>Methanobacteriota</taxon>
        <taxon>Stenosarchaea group</taxon>
        <taxon>Halobacteria</taxon>
        <taxon>Halobacteriales</taxon>
        <taxon>Haloarculaceae</taxon>
        <taxon>Haloarcula</taxon>
    </lineage>
</organism>
<feature type="region of interest" description="Disordered" evidence="1">
    <location>
        <begin position="35"/>
        <end position="68"/>
    </location>
</feature>
<evidence type="ECO:0000313" key="3">
    <source>
        <dbReference type="Proteomes" id="UP000766550"/>
    </source>
</evidence>
<dbReference type="AlphaFoldDB" id="A0A8J7Y5A6"/>